<reference evidence="1 2" key="1">
    <citation type="submission" date="2023-03" db="EMBL/GenBank/DDBJ databases">
        <title>Complete genome sequences of several Auritidibacter ignavus strains isolated from ear infections.</title>
        <authorList>
            <person name="Baehr T."/>
            <person name="Baumhoegger A.M."/>
        </authorList>
    </citation>
    <scope>NUCLEOTIDE SEQUENCE [LARGE SCALE GENOMIC DNA]</scope>
    <source>
        <strain evidence="1 2">BABAE-6</strain>
    </source>
</reference>
<name>A0AAJ6AJM8_9MICC</name>
<proteinExistence type="predicted"/>
<accession>A0AAJ6AJM8</accession>
<sequence>MSYKENIHQLANHHVVKTPLGYGQQHPLLDQLEASITPGNIGSNLGTKNTGPGSIINHTAVALWQHITNTIDTTAKNYGATTYHDRKKTLKQLAKLPGEDQLLDDITGNMVDQITNHLDPLKPWHPQGTCPNCGNKYAHDSDGIRKPVFSVHYLDWSGKVRKPSEWVVECGYCDSTWEGEQDIRYLTYRFAHGI</sequence>
<dbReference type="EMBL" id="CP122566">
    <property type="protein sequence ID" value="WGH92108.1"/>
    <property type="molecule type" value="Genomic_DNA"/>
</dbReference>
<dbReference type="RefSeq" id="WP_279674353.1">
    <property type="nucleotide sequence ID" value="NZ_CP122566.1"/>
</dbReference>
<keyword evidence="2" id="KW-1185">Reference proteome</keyword>
<evidence type="ECO:0000313" key="2">
    <source>
        <dbReference type="Proteomes" id="UP001224674"/>
    </source>
</evidence>
<protein>
    <submittedName>
        <fullName evidence="1">Uncharacterized protein</fullName>
    </submittedName>
</protein>
<evidence type="ECO:0000313" key="1">
    <source>
        <dbReference type="EMBL" id="WGH92108.1"/>
    </source>
</evidence>
<dbReference type="AlphaFoldDB" id="A0AAJ6AJM8"/>
<organism evidence="1 2">
    <name type="scientific">Auritidibacter ignavus</name>
    <dbReference type="NCBI Taxonomy" id="678932"/>
    <lineage>
        <taxon>Bacteria</taxon>
        <taxon>Bacillati</taxon>
        <taxon>Actinomycetota</taxon>
        <taxon>Actinomycetes</taxon>
        <taxon>Micrococcales</taxon>
        <taxon>Micrococcaceae</taxon>
        <taxon>Auritidibacter</taxon>
    </lineage>
</organism>
<gene>
    <name evidence="1" type="ORF">QDX21_07130</name>
</gene>
<dbReference type="Proteomes" id="UP001224674">
    <property type="component" value="Chromosome"/>
</dbReference>